<comment type="caution">
    <text evidence="10">The sequence shown here is derived from an EMBL/GenBank/DDBJ whole genome shotgun (WGS) entry which is preliminary data.</text>
</comment>
<evidence type="ECO:0000256" key="6">
    <source>
        <dbReference type="PIRSR" id="PIRSR604808-2"/>
    </source>
</evidence>
<dbReference type="InterPro" id="IPR004808">
    <property type="entry name" value="AP_endonuc_1"/>
</dbReference>
<dbReference type="Pfam" id="PF03372">
    <property type="entry name" value="Exo_endo_phos"/>
    <property type="match status" value="1"/>
</dbReference>
<keyword evidence="2 6" id="KW-0479">Metal-binding</keyword>
<name>A0A3D9LHX2_9MICC</name>
<dbReference type="InterPro" id="IPR037493">
    <property type="entry name" value="ExoIII-like"/>
</dbReference>
<feature type="binding site" evidence="6">
    <location>
        <position position="200"/>
    </location>
    <ligand>
        <name>Mg(2+)</name>
        <dbReference type="ChEBI" id="CHEBI:18420"/>
        <label>1</label>
    </ligand>
</feature>
<feature type="binding site" evidence="6">
    <location>
        <position position="80"/>
    </location>
    <ligand>
        <name>Mg(2+)</name>
        <dbReference type="ChEBI" id="CHEBI:18420"/>
        <label>1</label>
    </ligand>
</feature>
<organism evidence="10 11">
    <name type="scientific">Citricoccus muralis</name>
    <dbReference type="NCBI Taxonomy" id="169134"/>
    <lineage>
        <taxon>Bacteria</taxon>
        <taxon>Bacillati</taxon>
        <taxon>Actinomycetota</taxon>
        <taxon>Actinomycetes</taxon>
        <taxon>Micrococcales</taxon>
        <taxon>Micrococcaceae</taxon>
        <taxon>Citricoccus</taxon>
    </lineage>
</organism>
<keyword evidence="3" id="KW-0378">Hydrolase</keyword>
<feature type="site" description="Interaction with DNA substrate" evidence="7">
    <location>
        <position position="304"/>
    </location>
</feature>
<feature type="binding site" evidence="6">
    <location>
        <position position="52"/>
    </location>
    <ligand>
        <name>Mg(2+)</name>
        <dbReference type="ChEBI" id="CHEBI:18420"/>
        <label>1</label>
    </ligand>
</feature>
<feature type="domain" description="Endonuclease/exonuclease/phosphatase" evidence="9">
    <location>
        <begin position="49"/>
        <end position="304"/>
    </location>
</feature>
<feature type="region of interest" description="Disordered" evidence="8">
    <location>
        <begin position="1"/>
        <end position="32"/>
    </location>
</feature>
<keyword evidence="11" id="KW-1185">Reference proteome</keyword>
<dbReference type="GO" id="GO:0008311">
    <property type="term" value="F:double-stranded DNA 3'-5' DNA exonuclease activity"/>
    <property type="evidence" value="ECO:0007669"/>
    <property type="project" value="InterPro"/>
</dbReference>
<dbReference type="PANTHER" id="PTHR43250">
    <property type="entry name" value="EXODEOXYRIBONUCLEASE III"/>
    <property type="match status" value="1"/>
</dbReference>
<evidence type="ECO:0000256" key="4">
    <source>
        <dbReference type="ARBA" id="ARBA00022842"/>
    </source>
</evidence>
<dbReference type="GO" id="GO:0006281">
    <property type="term" value="P:DNA repair"/>
    <property type="evidence" value="ECO:0007669"/>
    <property type="project" value="InterPro"/>
</dbReference>
<keyword evidence="6" id="KW-0464">Manganese</keyword>
<feature type="active site" description="Proton acceptor" evidence="5">
    <location>
        <position position="304"/>
    </location>
</feature>
<dbReference type="NCBIfam" id="TIGR00633">
    <property type="entry name" value="xth"/>
    <property type="match status" value="1"/>
</dbReference>
<dbReference type="OrthoDB" id="9803914at2"/>
<evidence type="ECO:0000313" key="11">
    <source>
        <dbReference type="Proteomes" id="UP000256727"/>
    </source>
</evidence>
<dbReference type="PANTHER" id="PTHR43250:SF2">
    <property type="entry name" value="EXODEOXYRIBONUCLEASE III"/>
    <property type="match status" value="1"/>
</dbReference>
<feature type="compositionally biased region" description="Basic and acidic residues" evidence="8">
    <location>
        <begin position="1"/>
        <end position="13"/>
    </location>
</feature>
<dbReference type="SUPFAM" id="SSF56219">
    <property type="entry name" value="DNase I-like"/>
    <property type="match status" value="1"/>
</dbReference>
<gene>
    <name evidence="10" type="ORF">C8E99_3106</name>
</gene>
<keyword evidence="4 6" id="KW-0460">Magnesium</keyword>
<proteinExistence type="inferred from homology"/>
<evidence type="ECO:0000256" key="1">
    <source>
        <dbReference type="ARBA" id="ARBA00007092"/>
    </source>
</evidence>
<evidence type="ECO:0000256" key="3">
    <source>
        <dbReference type="ARBA" id="ARBA00022801"/>
    </source>
</evidence>
<dbReference type="Gene3D" id="3.60.10.10">
    <property type="entry name" value="Endonuclease/exonuclease/phosphatase"/>
    <property type="match status" value="1"/>
</dbReference>
<protein>
    <submittedName>
        <fullName evidence="10">Exodeoxyribonuclease-3</fullName>
    </submittedName>
</protein>
<dbReference type="InterPro" id="IPR005135">
    <property type="entry name" value="Endo/exonuclease/phosphatase"/>
</dbReference>
<evidence type="ECO:0000256" key="8">
    <source>
        <dbReference type="SAM" id="MobiDB-lite"/>
    </source>
</evidence>
<feature type="site" description="Transition state stabilizer" evidence="7">
    <location>
        <position position="202"/>
    </location>
</feature>
<dbReference type="CDD" id="cd10281">
    <property type="entry name" value="Nape_like_AP-endo"/>
    <property type="match status" value="1"/>
</dbReference>
<evidence type="ECO:0000256" key="2">
    <source>
        <dbReference type="ARBA" id="ARBA00022723"/>
    </source>
</evidence>
<feature type="active site" description="Proton donor/acceptor" evidence="5">
    <location>
        <position position="200"/>
    </location>
</feature>
<dbReference type="Proteomes" id="UP000256727">
    <property type="component" value="Unassembled WGS sequence"/>
</dbReference>
<dbReference type="EMBL" id="QREH01000001">
    <property type="protein sequence ID" value="REE05234.1"/>
    <property type="molecule type" value="Genomic_DNA"/>
</dbReference>
<feature type="binding site" evidence="6">
    <location>
        <position position="202"/>
    </location>
    <ligand>
        <name>Mg(2+)</name>
        <dbReference type="ChEBI" id="CHEBI:18420"/>
        <label>1</label>
    </ligand>
</feature>
<reference evidence="10 11" key="1">
    <citation type="submission" date="2018-07" db="EMBL/GenBank/DDBJ databases">
        <title>Sequencing the genomes of 1000 actinobacteria strains.</title>
        <authorList>
            <person name="Klenk H.-P."/>
        </authorList>
    </citation>
    <scope>NUCLEOTIDE SEQUENCE [LARGE SCALE GENOMIC DNA]</scope>
    <source>
        <strain evidence="10 11">DSM 14442</strain>
    </source>
</reference>
<evidence type="ECO:0000256" key="7">
    <source>
        <dbReference type="PIRSR" id="PIRSR604808-3"/>
    </source>
</evidence>
<feature type="binding site" evidence="6">
    <location>
        <position position="304"/>
    </location>
    <ligand>
        <name>Mg(2+)</name>
        <dbReference type="ChEBI" id="CHEBI:18420"/>
        <label>1</label>
    </ligand>
</feature>
<feature type="binding site" evidence="6">
    <location>
        <position position="303"/>
    </location>
    <ligand>
        <name>Mg(2+)</name>
        <dbReference type="ChEBI" id="CHEBI:18420"/>
        <label>1</label>
    </ligand>
</feature>
<dbReference type="GO" id="GO:0046872">
    <property type="term" value="F:metal ion binding"/>
    <property type="evidence" value="ECO:0007669"/>
    <property type="project" value="UniProtKB-KW"/>
</dbReference>
<feature type="site" description="Important for catalytic activity" evidence="7">
    <location>
        <position position="274"/>
    </location>
</feature>
<evidence type="ECO:0000313" key="10">
    <source>
        <dbReference type="EMBL" id="REE05234.1"/>
    </source>
</evidence>
<evidence type="ECO:0000256" key="5">
    <source>
        <dbReference type="PIRSR" id="PIRSR604808-1"/>
    </source>
</evidence>
<dbReference type="InterPro" id="IPR036691">
    <property type="entry name" value="Endo/exonu/phosph_ase_sf"/>
</dbReference>
<dbReference type="AlphaFoldDB" id="A0A3D9LHX2"/>
<accession>A0A3D9LHX2</accession>
<sequence length="313" mass="34392">MAGRIGDRLERVTSADTAPQPDSQPESQPAPVVHANANAPKAEGALRLATVNVNGIRAAHRKGMGAWFAGRGIDILTLQEVRAPKEIVENLLEEITGQNWHVVETEAAAKGRAGVAIATTLEPLQTRVGIGDSYFDDSGRWIETDLTAPDGKTLTVVSAYVHSGDVGTPKQVDKYRFLDEMVRHLPELRATKDYAVLTGDLNVGHTTRDIKNWKGNTKKAGFLPEERAYFDRFFGEEIGYVDVARQLAGDVEGPYTWWSMRGQAFDNDTGWRIDYQAATPELAAKATGAVVDRAPSWNTRFSDHAPLVVDYQF</sequence>
<feature type="compositionally biased region" description="Polar residues" evidence="8">
    <location>
        <begin position="14"/>
        <end position="27"/>
    </location>
</feature>
<evidence type="ECO:0000259" key="9">
    <source>
        <dbReference type="Pfam" id="PF03372"/>
    </source>
</evidence>
<dbReference type="PROSITE" id="PS51435">
    <property type="entry name" value="AP_NUCLEASE_F1_4"/>
    <property type="match status" value="1"/>
</dbReference>
<comment type="cofactor">
    <cofactor evidence="6">
        <name>Mg(2+)</name>
        <dbReference type="ChEBI" id="CHEBI:18420"/>
    </cofactor>
    <cofactor evidence="6">
        <name>Mn(2+)</name>
        <dbReference type="ChEBI" id="CHEBI:29035"/>
    </cofactor>
    <text evidence="6">Probably binds two magnesium or manganese ions per subunit.</text>
</comment>
<feature type="active site" evidence="5">
    <location>
        <position position="160"/>
    </location>
</feature>
<comment type="similarity">
    <text evidence="1">Belongs to the DNA repair enzymes AP/ExoA family.</text>
</comment>
<dbReference type="RefSeq" id="WP_115933048.1">
    <property type="nucleotide sequence ID" value="NZ_QREH01000001.1"/>
</dbReference>